<keyword evidence="3" id="KW-1185">Reference proteome</keyword>
<evidence type="ECO:0000313" key="3">
    <source>
        <dbReference type="Proteomes" id="UP000030661"/>
    </source>
</evidence>
<sequence length="174" mass="20083">MSIAAKNFEIAIKDSEDLLECYDSINKENPNNAPEVLKRASLILILTAWETYVEDRVTEIFDKSYGMLKGSRLGDFVECKISEELRRFNNPDSQKTKKIFMEFAGVDITEKWSWPNFDSKTVRATLDSWIKKRGEAVHRSRVEQSGPHIVKREELDKCLRFFKELVGATESALD</sequence>
<proteinExistence type="predicted"/>
<accession>A0A081C283</accession>
<dbReference type="AlphaFoldDB" id="A0A081C283"/>
<gene>
    <name evidence="2" type="ORF">U27_05662</name>
</gene>
<name>A0A081C283_VECG1</name>
<dbReference type="Pfam" id="PF18735">
    <property type="entry name" value="HEPN_RiboL-PSP"/>
    <property type="match status" value="1"/>
</dbReference>
<feature type="domain" description="RiboL-PSP-HEPN" evidence="1">
    <location>
        <begin position="13"/>
        <end position="173"/>
    </location>
</feature>
<dbReference type="HOGENOM" id="CLU_100241_0_0_0"/>
<dbReference type="EMBL" id="DF820468">
    <property type="protein sequence ID" value="GAK58688.1"/>
    <property type="molecule type" value="Genomic_DNA"/>
</dbReference>
<organism evidence="2">
    <name type="scientific">Vecturithrix granuli</name>
    <dbReference type="NCBI Taxonomy" id="1499967"/>
    <lineage>
        <taxon>Bacteria</taxon>
        <taxon>Candidatus Moduliflexota</taxon>
        <taxon>Candidatus Vecturitrichia</taxon>
        <taxon>Candidatus Vecturitrichales</taxon>
        <taxon>Candidatus Vecturitrichaceae</taxon>
        <taxon>Candidatus Vecturithrix</taxon>
    </lineage>
</organism>
<evidence type="ECO:0000259" key="1">
    <source>
        <dbReference type="Pfam" id="PF18735"/>
    </source>
</evidence>
<evidence type="ECO:0000313" key="2">
    <source>
        <dbReference type="EMBL" id="GAK58688.1"/>
    </source>
</evidence>
<dbReference type="InterPro" id="IPR041519">
    <property type="entry name" value="HEPN_RiboL-PSP"/>
</dbReference>
<reference evidence="2" key="1">
    <citation type="journal article" date="2015" name="PeerJ">
        <title>First genomic representation of candidate bacterial phylum KSB3 points to enhanced environmental sensing as a trigger of wastewater bulking.</title>
        <authorList>
            <person name="Sekiguchi Y."/>
            <person name="Ohashi A."/>
            <person name="Parks D.H."/>
            <person name="Yamauchi T."/>
            <person name="Tyson G.W."/>
            <person name="Hugenholtz P."/>
        </authorList>
    </citation>
    <scope>NUCLEOTIDE SEQUENCE [LARGE SCALE GENOMIC DNA]</scope>
</reference>
<protein>
    <recommendedName>
        <fullName evidence="1">RiboL-PSP-HEPN domain-containing protein</fullName>
    </recommendedName>
</protein>
<dbReference type="Proteomes" id="UP000030661">
    <property type="component" value="Unassembled WGS sequence"/>
</dbReference>